<organism evidence="2 3">
    <name type="scientific">Nitrospira moscoviensis</name>
    <dbReference type="NCBI Taxonomy" id="42253"/>
    <lineage>
        <taxon>Bacteria</taxon>
        <taxon>Pseudomonadati</taxon>
        <taxon>Nitrospirota</taxon>
        <taxon>Nitrospiria</taxon>
        <taxon>Nitrospirales</taxon>
        <taxon>Nitrospiraceae</taxon>
        <taxon>Nitrospira</taxon>
    </lineage>
</organism>
<evidence type="ECO:0000313" key="3">
    <source>
        <dbReference type="Proteomes" id="UP000069205"/>
    </source>
</evidence>
<name>A0A0K2GDI0_NITMO</name>
<dbReference type="InterPro" id="IPR012312">
    <property type="entry name" value="Hemerythrin-like"/>
</dbReference>
<proteinExistence type="predicted"/>
<protein>
    <submittedName>
        <fullName evidence="2">Putative Hemerythrin HHE cation binding domain protein</fullName>
    </submittedName>
</protein>
<reference evidence="2 3" key="1">
    <citation type="journal article" date="2015" name="Proc. Natl. Acad. Sci. U.S.A.">
        <title>Expanded metabolic versatility of ubiquitous nitrite-oxidizing bacteria from the genus Nitrospira.</title>
        <authorList>
            <person name="Koch H."/>
            <person name="Lucker S."/>
            <person name="Albertsen M."/>
            <person name="Kitzinger K."/>
            <person name="Herbold C."/>
            <person name="Spieck E."/>
            <person name="Nielsen P.H."/>
            <person name="Wagner M."/>
            <person name="Daims H."/>
        </authorList>
    </citation>
    <scope>NUCLEOTIDE SEQUENCE [LARGE SCALE GENOMIC DNA]</scope>
    <source>
        <strain evidence="2 3">NSP M-1</strain>
    </source>
</reference>
<dbReference type="PATRIC" id="fig|42253.5.peg.2563"/>
<sequence length="201" mass="22318">MGRQPPKRSSSAKHAPKPVDAVQMLKADHKQVQDMFEQWRSAPGSEQGRLAKQLFAELEIHTKLEEELFYPALRSTLAGADYDVEGGDGLDVVDTDEDAGFGDASLNGMEAEEEEETDEALITVAYEEHQAMKELIEQLRTLDPKGADFRDVLSELEEAVLAHVAEEEDVLLPMASAELDIRALGARMQRRREELSSPRAA</sequence>
<accession>A0A0K2GDI0</accession>
<dbReference type="PANTHER" id="PTHR35585:SF1">
    <property type="entry name" value="HHE DOMAIN PROTEIN (AFU_ORTHOLOGUE AFUA_4G00730)"/>
    <property type="match status" value="1"/>
</dbReference>
<dbReference type="Gene3D" id="1.20.120.520">
    <property type="entry name" value="nmb1532 protein domain like"/>
    <property type="match status" value="1"/>
</dbReference>
<dbReference type="Proteomes" id="UP000069205">
    <property type="component" value="Chromosome"/>
</dbReference>
<dbReference type="STRING" id="42253.NITMOv2_2595"/>
<dbReference type="OrthoDB" id="5512987at2"/>
<evidence type="ECO:0000313" key="2">
    <source>
        <dbReference type="EMBL" id="ALA59008.1"/>
    </source>
</evidence>
<dbReference type="RefSeq" id="WP_053380094.1">
    <property type="nucleotide sequence ID" value="NZ_CP011801.1"/>
</dbReference>
<dbReference type="PANTHER" id="PTHR35585">
    <property type="entry name" value="HHE DOMAIN PROTEIN (AFU_ORTHOLOGUE AFUA_4G00730)"/>
    <property type="match status" value="1"/>
</dbReference>
<dbReference type="AlphaFoldDB" id="A0A0K2GDI0"/>
<dbReference type="KEGG" id="nmv:NITMOv2_2595"/>
<dbReference type="EMBL" id="CP011801">
    <property type="protein sequence ID" value="ALA59008.1"/>
    <property type="molecule type" value="Genomic_DNA"/>
</dbReference>
<keyword evidence="3" id="KW-1185">Reference proteome</keyword>
<feature type="domain" description="Hemerythrin-like" evidence="1">
    <location>
        <begin position="21"/>
        <end position="175"/>
    </location>
</feature>
<gene>
    <name evidence="2" type="ORF">NITMOv2_2595</name>
</gene>
<dbReference type="Pfam" id="PF01814">
    <property type="entry name" value="Hemerythrin"/>
    <property type="match status" value="1"/>
</dbReference>
<evidence type="ECO:0000259" key="1">
    <source>
        <dbReference type="Pfam" id="PF01814"/>
    </source>
</evidence>